<dbReference type="AlphaFoldDB" id="A0A9D1WQ68"/>
<dbReference type="GO" id="GO:0030170">
    <property type="term" value="F:pyridoxal phosphate binding"/>
    <property type="evidence" value="ECO:0007669"/>
    <property type="project" value="InterPro"/>
</dbReference>
<dbReference type="GO" id="GO:0018826">
    <property type="term" value="F:methionine gamma-lyase activity"/>
    <property type="evidence" value="ECO:0007669"/>
    <property type="project" value="UniProtKB-EC"/>
</dbReference>
<feature type="modified residue" description="N6-(pyridoxal phosphate)lysine" evidence="8">
    <location>
        <position position="214"/>
    </location>
</feature>
<evidence type="ECO:0000256" key="8">
    <source>
        <dbReference type="PIRSR" id="PIRSR001434-2"/>
    </source>
</evidence>
<accession>A0A9D1WQ68</accession>
<proteinExistence type="inferred from homology"/>
<dbReference type="GO" id="GO:0008483">
    <property type="term" value="F:transaminase activity"/>
    <property type="evidence" value="ECO:0007669"/>
    <property type="project" value="UniProtKB-KW"/>
</dbReference>
<comment type="catalytic activity">
    <reaction evidence="7">
        <text>L-methionine + H2O = methanethiol + 2-oxobutanoate + NH4(+)</text>
        <dbReference type="Rhea" id="RHEA:23800"/>
        <dbReference type="ChEBI" id="CHEBI:15377"/>
        <dbReference type="ChEBI" id="CHEBI:16007"/>
        <dbReference type="ChEBI" id="CHEBI:16763"/>
        <dbReference type="ChEBI" id="CHEBI:28938"/>
        <dbReference type="ChEBI" id="CHEBI:57844"/>
        <dbReference type="EC" id="4.4.1.11"/>
    </reaction>
    <physiologicalReaction direction="left-to-right" evidence="7">
        <dbReference type="Rhea" id="RHEA:23801"/>
    </physiologicalReaction>
</comment>
<evidence type="ECO:0000256" key="6">
    <source>
        <dbReference type="ARBA" id="ARBA00048780"/>
    </source>
</evidence>
<reference evidence="10" key="2">
    <citation type="submission" date="2021-04" db="EMBL/GenBank/DDBJ databases">
        <authorList>
            <person name="Gilroy R."/>
        </authorList>
    </citation>
    <scope>NUCLEOTIDE SEQUENCE</scope>
    <source>
        <strain evidence="10">CHK188-5543</strain>
    </source>
</reference>
<dbReference type="CDD" id="cd00614">
    <property type="entry name" value="CGS_like"/>
    <property type="match status" value="1"/>
</dbReference>
<comment type="catalytic activity">
    <reaction evidence="6">
        <text>L-homocysteine + H2O = 2-oxobutanoate + hydrogen sulfide + NH4(+) + H(+)</text>
        <dbReference type="Rhea" id="RHEA:14501"/>
        <dbReference type="ChEBI" id="CHEBI:15377"/>
        <dbReference type="ChEBI" id="CHEBI:15378"/>
        <dbReference type="ChEBI" id="CHEBI:16763"/>
        <dbReference type="ChEBI" id="CHEBI:28938"/>
        <dbReference type="ChEBI" id="CHEBI:29919"/>
        <dbReference type="ChEBI" id="CHEBI:58199"/>
        <dbReference type="EC" id="4.4.1.2"/>
    </reaction>
    <physiologicalReaction direction="left-to-right" evidence="6">
        <dbReference type="Rhea" id="RHEA:14502"/>
    </physiologicalReaction>
</comment>
<dbReference type="GO" id="GO:0019343">
    <property type="term" value="P:cysteine biosynthetic process via cystathionine"/>
    <property type="evidence" value="ECO:0007669"/>
    <property type="project" value="TreeGrafter"/>
</dbReference>
<dbReference type="SUPFAM" id="SSF53383">
    <property type="entry name" value="PLP-dependent transferases"/>
    <property type="match status" value="1"/>
</dbReference>
<comment type="similarity">
    <text evidence="2 9">Belongs to the trans-sulfuration enzymes family.</text>
</comment>
<dbReference type="EMBL" id="DXES01000029">
    <property type="protein sequence ID" value="HIX64876.1"/>
    <property type="molecule type" value="Genomic_DNA"/>
</dbReference>
<keyword evidence="10" id="KW-0808">Transferase</keyword>
<dbReference type="PROSITE" id="PS00868">
    <property type="entry name" value="CYS_MET_METAB_PP"/>
    <property type="match status" value="1"/>
</dbReference>
<dbReference type="GO" id="GO:0005737">
    <property type="term" value="C:cytoplasm"/>
    <property type="evidence" value="ECO:0007669"/>
    <property type="project" value="TreeGrafter"/>
</dbReference>
<dbReference type="InterPro" id="IPR015421">
    <property type="entry name" value="PyrdxlP-dep_Trfase_major"/>
</dbReference>
<dbReference type="InterPro" id="IPR015422">
    <property type="entry name" value="PyrdxlP-dep_Trfase_small"/>
</dbReference>
<dbReference type="GO" id="GO:0019346">
    <property type="term" value="P:transsulfuration"/>
    <property type="evidence" value="ECO:0007669"/>
    <property type="project" value="InterPro"/>
</dbReference>
<evidence type="ECO:0000256" key="2">
    <source>
        <dbReference type="ARBA" id="ARBA00009077"/>
    </source>
</evidence>
<dbReference type="InterPro" id="IPR015424">
    <property type="entry name" value="PyrdxlP-dep_Trfase"/>
</dbReference>
<dbReference type="EC" id="4.4.1.2" evidence="4"/>
<gene>
    <name evidence="10" type="ORF">H9736_01360</name>
</gene>
<evidence type="ECO:0000313" key="10">
    <source>
        <dbReference type="EMBL" id="HIX64876.1"/>
    </source>
</evidence>
<evidence type="ECO:0000256" key="7">
    <source>
        <dbReference type="ARBA" id="ARBA00052699"/>
    </source>
</evidence>
<keyword evidence="3 8" id="KW-0663">Pyridoxal phosphate</keyword>
<dbReference type="Proteomes" id="UP000886800">
    <property type="component" value="Unassembled WGS sequence"/>
</dbReference>
<comment type="caution">
    <text evidence="10">The sequence shown here is derived from an EMBL/GenBank/DDBJ whole genome shotgun (WGS) entry which is preliminary data.</text>
</comment>
<dbReference type="PANTHER" id="PTHR11808:SF85">
    <property type="entry name" value="CYSTATHIONINE GAMMA-LYASE-RELATED"/>
    <property type="match status" value="1"/>
</dbReference>
<evidence type="ECO:0000256" key="1">
    <source>
        <dbReference type="ARBA" id="ARBA00001933"/>
    </source>
</evidence>
<dbReference type="PANTHER" id="PTHR11808">
    <property type="entry name" value="TRANS-SULFURATION ENZYME FAMILY MEMBER"/>
    <property type="match status" value="1"/>
</dbReference>
<dbReference type="GO" id="GO:0004123">
    <property type="term" value="F:cystathionine gamma-lyase activity"/>
    <property type="evidence" value="ECO:0007669"/>
    <property type="project" value="TreeGrafter"/>
</dbReference>
<comment type="cofactor">
    <cofactor evidence="1 9">
        <name>pyridoxal 5'-phosphate</name>
        <dbReference type="ChEBI" id="CHEBI:597326"/>
    </cofactor>
</comment>
<dbReference type="Gene3D" id="3.90.1150.10">
    <property type="entry name" value="Aspartate Aminotransferase, domain 1"/>
    <property type="match status" value="1"/>
</dbReference>
<dbReference type="Pfam" id="PF01053">
    <property type="entry name" value="Cys_Met_Meta_PP"/>
    <property type="match status" value="1"/>
</dbReference>
<keyword evidence="10" id="KW-0032">Aminotransferase</keyword>
<sequence>MDANAYVDFATLAVKAGQTPDPATGALNTPIYETTTFAYPDMATYEQKSQAALQWTPGYYFYSRSANPTTAALEQKVAALEGAEATAVTACGMGAVNAALMSLLDAGDHCVASDDLFVVSTQSLQQLYPAKGIQVDRVDITDHRQIEAAIRPNTKVLYLEALSNPHLKLADLDALAQLAHSRGLKLVVDNTFLSPCLLRPLDHGADLVIHSGTKYLAGHGDALCGLVSGKKELVDRVRDYSDMLGSHISPFDAWLVLRGIRTLHLRLERQCQNALALARWLKAQPQVAYVLYPGLEDHPQHALAQKLLPQGFGGMLAFHLTGGMEAMGRFVDALRSIPIATSLGDVGTLLDPLHRDDGLIRLSVGCEGLRDLTADLERGFAAL</sequence>
<protein>
    <recommendedName>
        <fullName evidence="4">homocysteine desulfhydrase</fullName>
        <ecNumber evidence="4">4.4.1.2</ecNumber>
    </recommendedName>
    <alternativeName>
        <fullName evidence="5">Homocysteine desulfhydrase</fullName>
    </alternativeName>
</protein>
<evidence type="ECO:0000256" key="3">
    <source>
        <dbReference type="ARBA" id="ARBA00022898"/>
    </source>
</evidence>
<evidence type="ECO:0000256" key="4">
    <source>
        <dbReference type="ARBA" id="ARBA00047175"/>
    </source>
</evidence>
<dbReference type="InterPro" id="IPR054542">
    <property type="entry name" value="Cys_met_metab_PP"/>
</dbReference>
<evidence type="ECO:0000256" key="5">
    <source>
        <dbReference type="ARBA" id="ARBA00047199"/>
    </source>
</evidence>
<dbReference type="FunFam" id="3.40.640.10:FF:000046">
    <property type="entry name" value="Cystathionine gamma-lyase"/>
    <property type="match status" value="1"/>
</dbReference>
<evidence type="ECO:0000313" key="11">
    <source>
        <dbReference type="Proteomes" id="UP000886800"/>
    </source>
</evidence>
<name>A0A9D1WQ68_9FIRM</name>
<organism evidence="10 11">
    <name type="scientific">Candidatus Anaerotruncus excrementipullorum</name>
    <dbReference type="NCBI Taxonomy" id="2838465"/>
    <lineage>
        <taxon>Bacteria</taxon>
        <taxon>Bacillati</taxon>
        <taxon>Bacillota</taxon>
        <taxon>Clostridia</taxon>
        <taxon>Eubacteriales</taxon>
        <taxon>Oscillospiraceae</taxon>
        <taxon>Anaerotruncus</taxon>
    </lineage>
</organism>
<dbReference type="InterPro" id="IPR000277">
    <property type="entry name" value="Cys/Met-Metab_PyrdxlP-dep_enz"/>
</dbReference>
<dbReference type="GO" id="GO:0047982">
    <property type="term" value="F:homocysteine desulfhydrase activity"/>
    <property type="evidence" value="ECO:0007669"/>
    <property type="project" value="UniProtKB-EC"/>
</dbReference>
<dbReference type="PIRSF" id="PIRSF001434">
    <property type="entry name" value="CGS"/>
    <property type="match status" value="1"/>
</dbReference>
<evidence type="ECO:0000256" key="9">
    <source>
        <dbReference type="RuleBase" id="RU362118"/>
    </source>
</evidence>
<dbReference type="Gene3D" id="3.40.640.10">
    <property type="entry name" value="Type I PLP-dependent aspartate aminotransferase-like (Major domain)"/>
    <property type="match status" value="1"/>
</dbReference>
<reference evidence="10" key="1">
    <citation type="journal article" date="2021" name="PeerJ">
        <title>Extensive microbial diversity within the chicken gut microbiome revealed by metagenomics and culture.</title>
        <authorList>
            <person name="Gilroy R."/>
            <person name="Ravi A."/>
            <person name="Getino M."/>
            <person name="Pursley I."/>
            <person name="Horton D.L."/>
            <person name="Alikhan N.F."/>
            <person name="Baker D."/>
            <person name="Gharbi K."/>
            <person name="Hall N."/>
            <person name="Watson M."/>
            <person name="Adriaenssens E.M."/>
            <person name="Foster-Nyarko E."/>
            <person name="Jarju S."/>
            <person name="Secka A."/>
            <person name="Antonio M."/>
            <person name="Oren A."/>
            <person name="Chaudhuri R.R."/>
            <person name="La Ragione R."/>
            <person name="Hildebrand F."/>
            <person name="Pallen M.J."/>
        </authorList>
    </citation>
    <scope>NUCLEOTIDE SEQUENCE</scope>
    <source>
        <strain evidence="10">CHK188-5543</strain>
    </source>
</reference>